<feature type="active site" evidence="3">
    <location>
        <position position="20"/>
    </location>
</feature>
<evidence type="ECO:0000313" key="8">
    <source>
        <dbReference type="EMBL" id="CAL1705250.1"/>
    </source>
</evidence>
<dbReference type="InterPro" id="IPR027475">
    <property type="entry name" value="Asparaginase/glutaminase_AS2"/>
</dbReference>
<evidence type="ECO:0000256" key="5">
    <source>
        <dbReference type="SAM" id="MobiDB-lite"/>
    </source>
</evidence>
<feature type="region of interest" description="Disordered" evidence="5">
    <location>
        <begin position="66"/>
        <end position="135"/>
    </location>
</feature>
<dbReference type="Gene3D" id="3.40.50.40">
    <property type="match status" value="1"/>
</dbReference>
<dbReference type="InterPro" id="IPR027473">
    <property type="entry name" value="L-asparaginase_C"/>
</dbReference>
<dbReference type="InterPro" id="IPR040919">
    <property type="entry name" value="Asparaginase_C"/>
</dbReference>
<proteinExistence type="predicted"/>
<dbReference type="Pfam" id="PF17763">
    <property type="entry name" value="Asparaginase_C"/>
    <property type="match status" value="1"/>
</dbReference>
<dbReference type="SFLD" id="SFLDS00057">
    <property type="entry name" value="Glutaminase/Asparaginase"/>
    <property type="match status" value="1"/>
</dbReference>
<dbReference type="PIRSF" id="PIRSF500176">
    <property type="entry name" value="L_ASNase"/>
    <property type="match status" value="1"/>
</dbReference>
<dbReference type="SUPFAM" id="SSF48403">
    <property type="entry name" value="Ankyrin repeat"/>
    <property type="match status" value="1"/>
</dbReference>
<evidence type="ECO:0000259" key="7">
    <source>
        <dbReference type="Pfam" id="PF17763"/>
    </source>
</evidence>
<feature type="repeat" description="ANK" evidence="2">
    <location>
        <begin position="633"/>
        <end position="665"/>
    </location>
</feature>
<dbReference type="InterPro" id="IPR041725">
    <property type="entry name" value="L-asparaginase_I"/>
</dbReference>
<dbReference type="PROSITE" id="PS50297">
    <property type="entry name" value="ANK_REP_REGION"/>
    <property type="match status" value="2"/>
</dbReference>
<dbReference type="InterPro" id="IPR036770">
    <property type="entry name" value="Ankyrin_rpt-contain_sf"/>
</dbReference>
<organism evidence="8 9">
    <name type="scientific">Somion occarium</name>
    <dbReference type="NCBI Taxonomy" id="3059160"/>
    <lineage>
        <taxon>Eukaryota</taxon>
        <taxon>Fungi</taxon>
        <taxon>Dikarya</taxon>
        <taxon>Basidiomycota</taxon>
        <taxon>Agaricomycotina</taxon>
        <taxon>Agaricomycetes</taxon>
        <taxon>Polyporales</taxon>
        <taxon>Cerrenaceae</taxon>
        <taxon>Somion</taxon>
    </lineage>
</organism>
<dbReference type="InterPro" id="IPR020827">
    <property type="entry name" value="Asparaginase/glutaminase_AS1"/>
</dbReference>
<dbReference type="PANTHER" id="PTHR11707">
    <property type="entry name" value="L-ASPARAGINASE"/>
    <property type="match status" value="1"/>
</dbReference>
<dbReference type="PROSITE" id="PS50088">
    <property type="entry name" value="ANK_REPEAT"/>
    <property type="match status" value="2"/>
</dbReference>
<dbReference type="InterPro" id="IPR037152">
    <property type="entry name" value="L-asparaginase_N_sf"/>
</dbReference>
<feature type="compositionally biased region" description="Low complexity" evidence="5">
    <location>
        <begin position="72"/>
        <end position="93"/>
    </location>
</feature>
<feature type="repeat" description="ANK" evidence="2">
    <location>
        <begin position="600"/>
        <end position="632"/>
    </location>
</feature>
<dbReference type="Proteomes" id="UP001497453">
    <property type="component" value="Chromosome 3"/>
</dbReference>
<feature type="active site" evidence="4">
    <location>
        <position position="225"/>
    </location>
</feature>
<dbReference type="PRINTS" id="PR00139">
    <property type="entry name" value="ASNGLNASE"/>
</dbReference>
<dbReference type="Pfam" id="PF00710">
    <property type="entry name" value="Asparaginase"/>
    <property type="match status" value="1"/>
</dbReference>
<dbReference type="SUPFAM" id="SSF53774">
    <property type="entry name" value="Glutaminase/Asparaginase"/>
    <property type="match status" value="2"/>
</dbReference>
<dbReference type="SMART" id="SM00870">
    <property type="entry name" value="Asparaginase"/>
    <property type="match status" value="1"/>
</dbReference>
<dbReference type="InterPro" id="IPR002110">
    <property type="entry name" value="Ankyrin_rpt"/>
</dbReference>
<evidence type="ECO:0000256" key="1">
    <source>
        <dbReference type="ARBA" id="ARBA00012920"/>
    </source>
</evidence>
<dbReference type="InterPro" id="IPR036152">
    <property type="entry name" value="Asp/glu_Ase-like_sf"/>
</dbReference>
<evidence type="ECO:0000259" key="6">
    <source>
        <dbReference type="Pfam" id="PF00710"/>
    </source>
</evidence>
<gene>
    <name evidence="8" type="ORF">GFSPODELE1_LOCUS5342</name>
</gene>
<dbReference type="SMART" id="SM00248">
    <property type="entry name" value="ANK"/>
    <property type="match status" value="2"/>
</dbReference>
<dbReference type="PROSITE" id="PS00917">
    <property type="entry name" value="ASN_GLN_ASE_2"/>
    <property type="match status" value="1"/>
</dbReference>
<dbReference type="Gene3D" id="1.25.40.20">
    <property type="entry name" value="Ankyrin repeat-containing domain"/>
    <property type="match status" value="1"/>
</dbReference>
<dbReference type="Pfam" id="PF12796">
    <property type="entry name" value="Ank_2"/>
    <property type="match status" value="1"/>
</dbReference>
<dbReference type="PROSITE" id="PS00144">
    <property type="entry name" value="ASN_GLN_ASE_1"/>
    <property type="match status" value="1"/>
</dbReference>
<evidence type="ECO:0000256" key="3">
    <source>
        <dbReference type="PROSITE-ProRule" id="PRU10099"/>
    </source>
</evidence>
<dbReference type="EC" id="3.5.1.1" evidence="1"/>
<feature type="domain" description="Asparaginase/glutaminase C-terminal" evidence="7">
    <location>
        <begin position="346"/>
        <end position="459"/>
    </location>
</feature>
<dbReference type="CDD" id="cd08963">
    <property type="entry name" value="L-asparaginase_I"/>
    <property type="match status" value="1"/>
</dbReference>
<feature type="domain" description="L-asparaginase N-terminal" evidence="6">
    <location>
        <begin position="187"/>
        <end position="327"/>
    </location>
</feature>
<evidence type="ECO:0000256" key="4">
    <source>
        <dbReference type="PROSITE-ProRule" id="PRU10100"/>
    </source>
</evidence>
<sequence length="695" mass="74970">MELSQPSDESKVLMIYTGGTIGMLVGKQGYVPEPYFLTETLRSQHRFHDPLEESLFSHSASVEGFRSWSNHSSRTSPTQSPSSSRATSPGPSSNPKPAVHQASSLPVRSSRPIGHASSLSAAPDRQPPPGGHVSCSKIAENVYEAHLPSLVTPRTSANGSNNKRIRYVVLEVLFRLFIAFAIAYHLQWNPLLDSSNMEIDDWIRIATEIELNYATFDAFVVLHGTDTMSYTSSALGFLLEDLGKTVIVTGAQIPLSQLRNDAVDNLLGSLTIAGHYIIPEVCLYFNHTLYRGNRVSKFSSNDFNAFNSPNFPPLVNVGIDITINWNDVIRQTSLRRFKAHKEMSPHVATLRLFPGITAATVRAFLIPPTRGVVLETFGAGNAPQRADLMTALKEACDRGVVIVAISQCAKGSVSAAYETGRSLLTAGIVSGGDMTPEGALTKLSYLLGKPELSTAEVRSLIGTPLRGELTLPPSYMPTSRSSQAGIDDSLGNIQGLLSQAVRLMITRPHMPTIVISPEPKSDATDSTAPWSWTATEASMTEVALFPFLMHLAAAKDDVEGIKFCLQSETSQGLDHEGLELLVNRNTAIRGGLVNCVDPASGRSPLHVAALNGSAACVKVLLEAGALVHLRDNLGHTALYYAARQGHEHVVDLLVKVGANLGGSDIEGGFVSLIMKRAMLANDERAVKIWTMTGEK</sequence>
<accession>A0ABP1DBP3</accession>
<name>A0ABP1DBP3_9APHY</name>
<reference evidence="9" key="1">
    <citation type="submission" date="2024-04" db="EMBL/GenBank/DDBJ databases">
        <authorList>
            <person name="Shaw F."/>
            <person name="Minotto A."/>
        </authorList>
    </citation>
    <scope>NUCLEOTIDE SEQUENCE [LARGE SCALE GENOMIC DNA]</scope>
</reference>
<dbReference type="Gene3D" id="3.40.50.1170">
    <property type="entry name" value="L-asparaginase, N-terminal domain"/>
    <property type="match status" value="1"/>
</dbReference>
<dbReference type="EMBL" id="OZ037946">
    <property type="protein sequence ID" value="CAL1705250.1"/>
    <property type="molecule type" value="Genomic_DNA"/>
</dbReference>
<dbReference type="InterPro" id="IPR027474">
    <property type="entry name" value="L-asparaginase_N"/>
</dbReference>
<keyword evidence="9" id="KW-1185">Reference proteome</keyword>
<dbReference type="PANTHER" id="PTHR11707:SF28">
    <property type="entry name" value="60 KDA LYSOPHOSPHOLIPASE"/>
    <property type="match status" value="1"/>
</dbReference>
<dbReference type="InterPro" id="IPR006034">
    <property type="entry name" value="Asparaginase/glutaminase-like"/>
</dbReference>
<dbReference type="PROSITE" id="PS51732">
    <property type="entry name" value="ASN_GLN_ASE_3"/>
    <property type="match status" value="1"/>
</dbReference>
<dbReference type="PIRSF" id="PIRSF001220">
    <property type="entry name" value="L-ASNase_gatD"/>
    <property type="match status" value="1"/>
</dbReference>
<keyword evidence="2" id="KW-0040">ANK repeat</keyword>
<evidence type="ECO:0000256" key="2">
    <source>
        <dbReference type="PROSITE-ProRule" id="PRU00023"/>
    </source>
</evidence>
<protein>
    <recommendedName>
        <fullName evidence="1">asparaginase</fullName>
        <ecNumber evidence="1">3.5.1.1</ecNumber>
    </recommendedName>
</protein>
<evidence type="ECO:0000313" key="9">
    <source>
        <dbReference type="Proteomes" id="UP001497453"/>
    </source>
</evidence>